<dbReference type="GO" id="GO:0016702">
    <property type="term" value="F:oxidoreductase activity, acting on single donors with incorporation of molecular oxygen, incorporation of two atoms of oxygen"/>
    <property type="evidence" value="ECO:0007669"/>
    <property type="project" value="InterPro"/>
</dbReference>
<dbReference type="KEGG" id="rbd:ALSL_1492"/>
<dbReference type="Pfam" id="PF05995">
    <property type="entry name" value="CDO_I"/>
    <property type="match status" value="1"/>
</dbReference>
<name>A0A2Z6E6M5_9GAMM</name>
<accession>A0A2Z6E6M5</accession>
<evidence type="ECO:0000313" key="8">
    <source>
        <dbReference type="Proteomes" id="UP000270530"/>
    </source>
</evidence>
<dbReference type="InterPro" id="IPR011051">
    <property type="entry name" value="RmlC_Cupin_sf"/>
</dbReference>
<dbReference type="Proteomes" id="UP000270530">
    <property type="component" value="Chromosome"/>
</dbReference>
<organism evidence="7 8">
    <name type="scientific">Aerosticca soli</name>
    <dbReference type="NCBI Taxonomy" id="2010829"/>
    <lineage>
        <taxon>Bacteria</taxon>
        <taxon>Pseudomonadati</taxon>
        <taxon>Pseudomonadota</taxon>
        <taxon>Gammaproteobacteria</taxon>
        <taxon>Lysobacterales</taxon>
        <taxon>Rhodanobacteraceae</taxon>
        <taxon>Aerosticca</taxon>
    </lineage>
</organism>
<feature type="binding site" evidence="6">
    <location>
        <position position="146"/>
    </location>
    <ligand>
        <name>Fe cation</name>
        <dbReference type="ChEBI" id="CHEBI:24875"/>
        <note>catalytic</note>
    </ligand>
</feature>
<keyword evidence="5 6" id="KW-0408">Iron</keyword>
<dbReference type="InterPro" id="IPR010300">
    <property type="entry name" value="CDO_1"/>
</dbReference>
<evidence type="ECO:0000256" key="4">
    <source>
        <dbReference type="ARBA" id="ARBA00023002"/>
    </source>
</evidence>
<keyword evidence="4" id="KW-0560">Oxidoreductase</keyword>
<dbReference type="EMBL" id="AP018560">
    <property type="protein sequence ID" value="BBD80149.1"/>
    <property type="molecule type" value="Genomic_DNA"/>
</dbReference>
<keyword evidence="8" id="KW-1185">Reference proteome</keyword>
<gene>
    <name evidence="7" type="ORF">ALSL_1492</name>
</gene>
<dbReference type="GO" id="GO:0008198">
    <property type="term" value="F:ferrous iron binding"/>
    <property type="evidence" value="ECO:0007669"/>
    <property type="project" value="TreeGrafter"/>
</dbReference>
<keyword evidence="3 7" id="KW-0223">Dioxygenase</keyword>
<evidence type="ECO:0000256" key="3">
    <source>
        <dbReference type="ARBA" id="ARBA00022964"/>
    </source>
</evidence>
<evidence type="ECO:0000256" key="1">
    <source>
        <dbReference type="ARBA" id="ARBA00006622"/>
    </source>
</evidence>
<evidence type="ECO:0000313" key="7">
    <source>
        <dbReference type="EMBL" id="BBD80149.1"/>
    </source>
</evidence>
<dbReference type="Gene3D" id="2.60.120.10">
    <property type="entry name" value="Jelly Rolls"/>
    <property type="match status" value="1"/>
</dbReference>
<dbReference type="PANTHER" id="PTHR12918">
    <property type="entry name" value="CYSTEINE DIOXYGENASE"/>
    <property type="match status" value="1"/>
</dbReference>
<feature type="binding site" evidence="6">
    <location>
        <position position="93"/>
    </location>
    <ligand>
        <name>Fe cation</name>
        <dbReference type="ChEBI" id="CHEBI:24875"/>
        <note>catalytic</note>
    </ligand>
</feature>
<reference evidence="8" key="1">
    <citation type="submission" date="2018-04" db="EMBL/GenBank/DDBJ databases">
        <authorList>
            <person name="Watanabe M."/>
            <person name="Kojima H."/>
        </authorList>
    </citation>
    <scope>NUCLEOTIDE SEQUENCE [LARGE SCALE GENOMIC DNA]</scope>
    <source>
        <strain evidence="8">Dysh456</strain>
    </source>
</reference>
<dbReference type="PANTHER" id="PTHR12918:SF1">
    <property type="entry name" value="CYSTEINE DIOXYGENASE TYPE 1"/>
    <property type="match status" value="1"/>
</dbReference>
<evidence type="ECO:0000256" key="5">
    <source>
        <dbReference type="ARBA" id="ARBA00023004"/>
    </source>
</evidence>
<protein>
    <submittedName>
        <fullName evidence="7">Cysteine dioxygenase</fullName>
    </submittedName>
</protein>
<feature type="binding site" evidence="6">
    <location>
        <position position="95"/>
    </location>
    <ligand>
        <name>Fe cation</name>
        <dbReference type="ChEBI" id="CHEBI:24875"/>
        <note>catalytic</note>
    </ligand>
</feature>
<dbReference type="SUPFAM" id="SSF51182">
    <property type="entry name" value="RmlC-like cupins"/>
    <property type="match status" value="1"/>
</dbReference>
<evidence type="ECO:0000256" key="2">
    <source>
        <dbReference type="ARBA" id="ARBA00022723"/>
    </source>
</evidence>
<proteinExistence type="inferred from homology"/>
<dbReference type="InterPro" id="IPR014710">
    <property type="entry name" value="RmlC-like_jellyroll"/>
</dbReference>
<sequence length="195" mass="21800">MLPFLFDAMAYKRPHLKKLGEIVRAHGSGRPDLALLARELGAVVHRHSLALADELDALRRAERFERWRLGAHRGEGAEVLIMVWPPNHATPVHDHAGLWGLEMALYGALSVENWQRGPDGSLRAGGRQWLGPGDACWFEDAASGLHRCRNLSRQACALSLHVYGGRLEHYLAYAPTPQAAWRTRRQRARVIGQLA</sequence>
<keyword evidence="2 6" id="KW-0479">Metal-binding</keyword>
<comment type="similarity">
    <text evidence="1">Belongs to the cysteine dioxygenase family.</text>
</comment>
<reference evidence="8" key="2">
    <citation type="submission" date="2018-06" db="EMBL/GenBank/DDBJ databases">
        <title>Genome sequence of Rhodanobacteraceae bacterium strain Dysh456.</title>
        <authorList>
            <person name="Fukui M."/>
        </authorList>
    </citation>
    <scope>NUCLEOTIDE SEQUENCE [LARGE SCALE GENOMIC DNA]</scope>
    <source>
        <strain evidence="8">Dysh456</strain>
    </source>
</reference>
<dbReference type="CDD" id="cd10548">
    <property type="entry name" value="cupin_CDO"/>
    <property type="match status" value="1"/>
</dbReference>
<dbReference type="AlphaFoldDB" id="A0A2Z6E6M5"/>
<evidence type="ECO:0000256" key="6">
    <source>
        <dbReference type="PIRSR" id="PIRSR610300-51"/>
    </source>
</evidence>